<dbReference type="Proteomes" id="UP000464378">
    <property type="component" value="Chromosome"/>
</dbReference>
<reference evidence="1" key="1">
    <citation type="submission" date="2019-04" db="EMBL/GenBank/DDBJ databases">
        <authorList>
            <consortium name="Science for Life Laboratories"/>
        </authorList>
    </citation>
    <scope>NUCLEOTIDE SEQUENCE</scope>
    <source>
        <strain evidence="1">MBLW1</strain>
    </source>
</reference>
<organism evidence="1">
    <name type="scientific">Tuwongella immobilis</name>
    <dbReference type="NCBI Taxonomy" id="692036"/>
    <lineage>
        <taxon>Bacteria</taxon>
        <taxon>Pseudomonadati</taxon>
        <taxon>Planctomycetota</taxon>
        <taxon>Planctomycetia</taxon>
        <taxon>Gemmatales</taxon>
        <taxon>Gemmataceae</taxon>
        <taxon>Tuwongella</taxon>
    </lineage>
</organism>
<keyword evidence="2" id="KW-1185">Reference proteome</keyword>
<dbReference type="KEGG" id="tim:GMBLW1_13030"/>
<dbReference type="PROSITE" id="PS51257">
    <property type="entry name" value="PROKAR_LIPOPROTEIN"/>
    <property type="match status" value="1"/>
</dbReference>
<sequence length="417" mass="46653">MPTVRLPFHDARMLGLCLLVVAMGCQFGPKAIERTHWGYSESIQKVDEEQFLHNVVRLRYYENARNLDVSSIASQYELAGGAEMRPFFATETGDPAIFRTFESLLPFAAISGANRPTVSMVPQDDAAVVRQFLTPIPADTLIFLGQSGWPVSTILRIWVDRLNGIPNHVAGGPQRRRVADFERFNRIAALMQSSQENEEASIAVVERILERSGPLPADSITPAAAVEAAKNGLELQPREDGKHWSLIRREKRTVLRIHSHGMRSPNVAEFVNLLNLLPGLPEYDAKIESGIPDPQKNATPPNNSLRITTRSTAEALFYLASGVEVPSEHVESGLVQVESSGCEPATHGIFRVRARKGHRWHRPKDAYLAIWYRDHWFTIDDTDIESKATLLLMLQLRRLDFKRQSAEGIALTLPVGR</sequence>
<dbReference type="AlphaFoldDB" id="A0A6C2YMR2"/>
<dbReference type="RefSeq" id="WP_197740691.1">
    <property type="nucleotide sequence ID" value="NZ_LR593887.1"/>
</dbReference>
<name>A0A6C2YMR2_9BACT</name>
<dbReference type="EMBL" id="LR586016">
    <property type="protein sequence ID" value="VIP02657.1"/>
    <property type="molecule type" value="Genomic_DNA"/>
</dbReference>
<dbReference type="EMBL" id="LR593887">
    <property type="protein sequence ID" value="VTS02060.1"/>
    <property type="molecule type" value="Genomic_DNA"/>
</dbReference>
<dbReference type="InParanoid" id="A0A6C2YMR2"/>
<evidence type="ECO:0000313" key="2">
    <source>
        <dbReference type="Proteomes" id="UP000464378"/>
    </source>
</evidence>
<gene>
    <name evidence="1" type="ORF">GMBLW1_13030</name>
</gene>
<proteinExistence type="predicted"/>
<accession>A0A6C2YMR2</accession>
<evidence type="ECO:0000313" key="1">
    <source>
        <dbReference type="EMBL" id="VIP02657.1"/>
    </source>
</evidence>
<protein>
    <submittedName>
        <fullName evidence="1">Uncharacterized protein</fullName>
    </submittedName>
</protein>